<evidence type="ECO:0000313" key="2">
    <source>
        <dbReference type="Proteomes" id="UP001519325"/>
    </source>
</evidence>
<accession>A0ABS4QN37</accession>
<reference evidence="1 2" key="1">
    <citation type="submission" date="2021-03" db="EMBL/GenBank/DDBJ databases">
        <title>Sequencing the genomes of 1000 actinobacteria strains.</title>
        <authorList>
            <person name="Klenk H.-P."/>
        </authorList>
    </citation>
    <scope>NUCLEOTIDE SEQUENCE [LARGE SCALE GENOMIC DNA]</scope>
    <source>
        <strain evidence="1 2">DSM 45516</strain>
    </source>
</reference>
<evidence type="ECO:0000313" key="1">
    <source>
        <dbReference type="EMBL" id="MBP2193116.1"/>
    </source>
</evidence>
<dbReference type="Proteomes" id="UP001519325">
    <property type="component" value="Unassembled WGS sequence"/>
</dbReference>
<dbReference type="RefSeq" id="WP_209896413.1">
    <property type="nucleotide sequence ID" value="NZ_JAGGMR010000001.1"/>
</dbReference>
<organism evidence="1 2">
    <name type="scientific">Nocardia goodfellowii</name>
    <dbReference type="NCBI Taxonomy" id="882446"/>
    <lineage>
        <taxon>Bacteria</taxon>
        <taxon>Bacillati</taxon>
        <taxon>Actinomycetota</taxon>
        <taxon>Actinomycetes</taxon>
        <taxon>Mycobacteriales</taxon>
        <taxon>Nocardiaceae</taxon>
        <taxon>Nocardia</taxon>
    </lineage>
</organism>
<comment type="caution">
    <text evidence="1">The sequence shown here is derived from an EMBL/GenBank/DDBJ whole genome shotgun (WGS) entry which is preliminary data.</text>
</comment>
<dbReference type="EMBL" id="JAGGMR010000001">
    <property type="protein sequence ID" value="MBP2193116.1"/>
    <property type="molecule type" value="Genomic_DNA"/>
</dbReference>
<dbReference type="SUPFAM" id="SSF81301">
    <property type="entry name" value="Nucleotidyltransferase"/>
    <property type="match status" value="1"/>
</dbReference>
<name>A0ABS4QN37_9NOCA</name>
<gene>
    <name evidence="1" type="ORF">BJ987_006017</name>
</gene>
<keyword evidence="2" id="KW-1185">Reference proteome</keyword>
<protein>
    <recommendedName>
        <fullName evidence="3">Nucleotidyltransferase family protein</fullName>
    </recommendedName>
</protein>
<dbReference type="InterPro" id="IPR043519">
    <property type="entry name" value="NT_sf"/>
</dbReference>
<evidence type="ECO:0008006" key="3">
    <source>
        <dbReference type="Google" id="ProtNLM"/>
    </source>
</evidence>
<dbReference type="Gene3D" id="3.30.460.40">
    <property type="match status" value="1"/>
</dbReference>
<sequence>MTYAGPLLDTMKRVAGLLKAEELDFALAGSLAAYARGGWSEPHDVDFVVLESSLPALESTLRGAGLRVVRPPEDWLIKAFDDESGAPGCMVDFLFRPAGIPVVGELIERAEPMLVESVMMPVLTATDLAILKLLSLSEQHCDFGPLLRLSRPLREQIEWSTVRAATTHSPFARGFLALLEELNIALLPADTEVVPTAWPASASDR</sequence>
<proteinExistence type="predicted"/>